<keyword evidence="2" id="KW-1185">Reference proteome</keyword>
<reference evidence="1" key="2">
    <citation type="submission" date="2020-09" db="EMBL/GenBank/DDBJ databases">
        <authorList>
            <person name="Sun Q."/>
            <person name="Zhou Y."/>
        </authorList>
    </citation>
    <scope>NUCLEOTIDE SEQUENCE</scope>
    <source>
        <strain evidence="1">CGMCC 4.7201</strain>
    </source>
</reference>
<reference evidence="1" key="1">
    <citation type="journal article" date="2014" name="Int. J. Syst. Evol. Microbiol.">
        <title>Complete genome sequence of Corynebacterium casei LMG S-19264T (=DSM 44701T), isolated from a smear-ripened cheese.</title>
        <authorList>
            <consortium name="US DOE Joint Genome Institute (JGI-PGF)"/>
            <person name="Walter F."/>
            <person name="Albersmeier A."/>
            <person name="Kalinowski J."/>
            <person name="Ruckert C."/>
        </authorList>
    </citation>
    <scope>NUCLEOTIDE SEQUENCE</scope>
    <source>
        <strain evidence="1">CGMCC 4.7201</strain>
    </source>
</reference>
<organism evidence="1 2">
    <name type="scientific">Wenjunlia tyrosinilytica</name>
    <dbReference type="NCBI Taxonomy" id="1544741"/>
    <lineage>
        <taxon>Bacteria</taxon>
        <taxon>Bacillati</taxon>
        <taxon>Actinomycetota</taxon>
        <taxon>Actinomycetes</taxon>
        <taxon>Kitasatosporales</taxon>
        <taxon>Streptomycetaceae</taxon>
        <taxon>Wenjunlia</taxon>
    </lineage>
</organism>
<evidence type="ECO:0000313" key="1">
    <source>
        <dbReference type="EMBL" id="GGO99778.1"/>
    </source>
</evidence>
<dbReference type="AlphaFoldDB" id="A0A917ZYE4"/>
<accession>A0A917ZYE4</accession>
<evidence type="ECO:0000313" key="2">
    <source>
        <dbReference type="Proteomes" id="UP000641932"/>
    </source>
</evidence>
<protein>
    <submittedName>
        <fullName evidence="1">Uncharacterized protein</fullName>
    </submittedName>
</protein>
<proteinExistence type="predicted"/>
<dbReference type="RefSeq" id="WP_189135574.1">
    <property type="nucleotide sequence ID" value="NZ_BMMS01000048.1"/>
</dbReference>
<sequence>MTAVVGRQGAVARLMALDGRGELATAHVRLVAVALGITERTVWNWVSAARSEGRFQARVRGGFTATAEVRRLLALWGGNVAAVHRQLAERAGEEPAARDGLIE</sequence>
<gene>
    <name evidence="1" type="ORF">GCM10012280_67000</name>
</gene>
<dbReference type="EMBL" id="BMMS01000048">
    <property type="protein sequence ID" value="GGO99778.1"/>
    <property type="molecule type" value="Genomic_DNA"/>
</dbReference>
<dbReference type="Proteomes" id="UP000641932">
    <property type="component" value="Unassembled WGS sequence"/>
</dbReference>
<comment type="caution">
    <text evidence="1">The sequence shown here is derived from an EMBL/GenBank/DDBJ whole genome shotgun (WGS) entry which is preliminary data.</text>
</comment>
<name>A0A917ZYE4_9ACTN</name>